<evidence type="ECO:0000313" key="4">
    <source>
        <dbReference type="Proteomes" id="UP000319040"/>
    </source>
</evidence>
<dbReference type="CDD" id="cd02440">
    <property type="entry name" value="AdoMet_MTases"/>
    <property type="match status" value="1"/>
</dbReference>
<dbReference type="InterPro" id="IPR029063">
    <property type="entry name" value="SAM-dependent_MTases_sf"/>
</dbReference>
<name>A0A521DIT6_SACCC</name>
<dbReference type="InterPro" id="IPR041698">
    <property type="entry name" value="Methyltransf_25"/>
</dbReference>
<dbReference type="GO" id="GO:0008168">
    <property type="term" value="F:methyltransferase activity"/>
    <property type="evidence" value="ECO:0007669"/>
    <property type="project" value="UniProtKB-KW"/>
</dbReference>
<dbReference type="Proteomes" id="UP000319040">
    <property type="component" value="Unassembled WGS sequence"/>
</dbReference>
<sequence>MKITDIITKSEKPTIYEKGNSFMWTDSYISKQILNIHLNPEIDLGSRKMSTIQKTANWILDSQAKKSNLKILDLGCGPGLYSEIFAKNGHQVTGIDISKNSIDYAQKTAKEKNLDIEYFNASYLDYDLGQEKYDLIIIIYTDLGVLSPDDRNILLRKIYRALKKEGVFIFDVLNDNKLEHKVTPKNWEVAKSGFWKNCPYMALSESFLYKEEKVILYQHLVIDSEDNIKVYRFWTHFFNEKDLKQILEKHGFADVKHRDDIIPKGDIWNGGNVVFTIASKK</sequence>
<protein>
    <submittedName>
        <fullName evidence="3">Methyltransferase domain-containing protein</fullName>
    </submittedName>
</protein>
<evidence type="ECO:0000259" key="2">
    <source>
        <dbReference type="Pfam" id="PF13649"/>
    </source>
</evidence>
<keyword evidence="3" id="KW-0489">Methyltransferase</keyword>
<evidence type="ECO:0000313" key="3">
    <source>
        <dbReference type="EMBL" id="SMO71627.1"/>
    </source>
</evidence>
<organism evidence="3 4">
    <name type="scientific">Saccharicrinis carchari</name>
    <dbReference type="NCBI Taxonomy" id="1168039"/>
    <lineage>
        <taxon>Bacteria</taxon>
        <taxon>Pseudomonadati</taxon>
        <taxon>Bacteroidota</taxon>
        <taxon>Bacteroidia</taxon>
        <taxon>Marinilabiliales</taxon>
        <taxon>Marinilabiliaceae</taxon>
        <taxon>Saccharicrinis</taxon>
    </lineage>
</organism>
<dbReference type="AlphaFoldDB" id="A0A521DIT6"/>
<keyword evidence="4" id="KW-1185">Reference proteome</keyword>
<accession>A0A521DIT6</accession>
<dbReference type="Pfam" id="PF13649">
    <property type="entry name" value="Methyltransf_25"/>
    <property type="match status" value="1"/>
</dbReference>
<dbReference type="SUPFAM" id="SSF53335">
    <property type="entry name" value="S-adenosyl-L-methionine-dependent methyltransferases"/>
    <property type="match status" value="1"/>
</dbReference>
<dbReference type="RefSeq" id="WP_142533693.1">
    <property type="nucleotide sequence ID" value="NZ_FXTB01000005.1"/>
</dbReference>
<dbReference type="EMBL" id="FXTB01000005">
    <property type="protein sequence ID" value="SMO71627.1"/>
    <property type="molecule type" value="Genomic_DNA"/>
</dbReference>
<feature type="domain" description="Methyltransferase" evidence="2">
    <location>
        <begin position="71"/>
        <end position="166"/>
    </location>
</feature>
<gene>
    <name evidence="3" type="ORF">SAMN06265379_105249</name>
</gene>
<reference evidence="3 4" key="1">
    <citation type="submission" date="2017-05" db="EMBL/GenBank/DDBJ databases">
        <authorList>
            <person name="Varghese N."/>
            <person name="Submissions S."/>
        </authorList>
    </citation>
    <scope>NUCLEOTIDE SEQUENCE [LARGE SCALE GENOMIC DNA]</scope>
    <source>
        <strain evidence="3 4">DSM 27040</strain>
    </source>
</reference>
<dbReference type="OrthoDB" id="9811589at2"/>
<dbReference type="GO" id="GO:0032259">
    <property type="term" value="P:methylation"/>
    <property type="evidence" value="ECO:0007669"/>
    <property type="project" value="UniProtKB-KW"/>
</dbReference>
<dbReference type="Gene3D" id="3.40.50.150">
    <property type="entry name" value="Vaccinia Virus protein VP39"/>
    <property type="match status" value="1"/>
</dbReference>
<proteinExistence type="predicted"/>
<keyword evidence="1 3" id="KW-0808">Transferase</keyword>
<evidence type="ECO:0000256" key="1">
    <source>
        <dbReference type="ARBA" id="ARBA00022679"/>
    </source>
</evidence>
<dbReference type="PANTHER" id="PTHR43861">
    <property type="entry name" value="TRANS-ACONITATE 2-METHYLTRANSFERASE-RELATED"/>
    <property type="match status" value="1"/>
</dbReference>